<feature type="transmembrane region" description="Helical" evidence="3">
    <location>
        <begin position="346"/>
        <end position="365"/>
    </location>
</feature>
<feature type="region of interest" description="Disordered" evidence="2">
    <location>
        <begin position="1"/>
        <end position="55"/>
    </location>
</feature>
<evidence type="ECO:0000259" key="4">
    <source>
        <dbReference type="PROSITE" id="PS50076"/>
    </source>
</evidence>
<dbReference type="InterPro" id="IPR036869">
    <property type="entry name" value="J_dom_sf"/>
</dbReference>
<accession>A0A0F7U877</accession>
<feature type="domain" description="J" evidence="4">
    <location>
        <begin position="59"/>
        <end position="123"/>
    </location>
</feature>
<dbReference type="Gene3D" id="1.10.287.110">
    <property type="entry name" value="DnaJ domain"/>
    <property type="match status" value="1"/>
</dbReference>
<dbReference type="Pfam" id="PF11875">
    <property type="entry name" value="DnaJ-like_C11_C"/>
    <property type="match status" value="1"/>
</dbReference>
<keyword evidence="3" id="KW-0472">Membrane</keyword>
<dbReference type="PRINTS" id="PR00625">
    <property type="entry name" value="JDOMAIN"/>
</dbReference>
<evidence type="ECO:0000313" key="5">
    <source>
        <dbReference type="EMBL" id="CEL66064.1"/>
    </source>
</evidence>
<feature type="compositionally biased region" description="Basic and acidic residues" evidence="2">
    <location>
        <begin position="37"/>
        <end position="55"/>
    </location>
</feature>
<proteinExistence type="predicted"/>
<evidence type="ECO:0000256" key="3">
    <source>
        <dbReference type="SAM" id="Phobius"/>
    </source>
</evidence>
<dbReference type="InterPro" id="IPR001623">
    <property type="entry name" value="DnaJ_domain"/>
</dbReference>
<keyword evidence="3" id="KW-0812">Transmembrane</keyword>
<dbReference type="SMART" id="SM00271">
    <property type="entry name" value="DnaJ"/>
    <property type="match status" value="1"/>
</dbReference>
<sequence length="441" mass="49840">MPPNLTASFGSHDTEPENGPPGSPHRGAESPSVANSRHCDIPETSHSELPEEKNEEIRSHYEVLGVPTDASPEEIRRIYYGLCKVYHPDKSSSSVYATRLCAIQQAYTVLSDETKRLLYDIRIGVYKGKDKWTKVAEVYQIQRERAARDIENMRIDYQTKLEHESKVGGLIIRKALYGNLRLRRSLLEQEYTGPIREDCLEGPFLNVTIPLQCQVDNSRFIFPGGSGSSMELLNGFYNPAPCVHEHDVCLYVLYDFRGVLHEVTVCDRSYLAIPLKSHRVSPATGPRGPYAPSNVLSLRARWNEKTTARHSLDSGAQKLQSLGEAKQRELALREEQKMRDRRLGCFLLWSSIFTWSGLFLYASAYDKEKARSFISRAIGDGAATRCAILLPPTLSPSIREAWLRILRFEFLSAMWPFTVLRNWALADRGSGQLTGVDAFPK</sequence>
<dbReference type="GO" id="GO:0042407">
    <property type="term" value="P:cristae formation"/>
    <property type="evidence" value="ECO:0007669"/>
    <property type="project" value="TreeGrafter"/>
</dbReference>
<dbReference type="GO" id="GO:0005739">
    <property type="term" value="C:mitochondrion"/>
    <property type="evidence" value="ECO:0007669"/>
    <property type="project" value="GOC"/>
</dbReference>
<dbReference type="InterPro" id="IPR052243">
    <property type="entry name" value="Mito_inner_membrane_organizer"/>
</dbReference>
<organism evidence="5">
    <name type="scientific">Neospora caninum (strain Liverpool)</name>
    <dbReference type="NCBI Taxonomy" id="572307"/>
    <lineage>
        <taxon>Eukaryota</taxon>
        <taxon>Sar</taxon>
        <taxon>Alveolata</taxon>
        <taxon>Apicomplexa</taxon>
        <taxon>Conoidasida</taxon>
        <taxon>Coccidia</taxon>
        <taxon>Eucoccidiorida</taxon>
        <taxon>Eimeriorina</taxon>
        <taxon>Sarcocystidae</taxon>
        <taxon>Neospora</taxon>
    </lineage>
</organism>
<name>A0A0F7U877_NEOCL</name>
<dbReference type="PANTHER" id="PTHR44157:SF1">
    <property type="entry name" value="DNAJ HOMOLOG SUBFAMILY C MEMBER 11"/>
    <property type="match status" value="1"/>
</dbReference>
<reference evidence="5" key="1">
    <citation type="journal article" date="2015" name="PLoS ONE">
        <title>Comprehensive Evaluation of Toxoplasma gondii VEG and Neospora caninum LIV Genomes with Tachyzoite Stage Transcriptome and Proteome Defines Novel Transcript Features.</title>
        <authorList>
            <person name="Ramaprasad A."/>
            <person name="Mourier T."/>
            <person name="Naeem R."/>
            <person name="Malas T.B."/>
            <person name="Moussa E."/>
            <person name="Panigrahi A."/>
            <person name="Vermont S.J."/>
            <person name="Otto T.D."/>
            <person name="Wastling J."/>
            <person name="Pain A."/>
        </authorList>
    </citation>
    <scope>NUCLEOTIDE SEQUENCE</scope>
    <source>
        <strain evidence="5">Liverpool</strain>
    </source>
</reference>
<dbReference type="PANTHER" id="PTHR44157">
    <property type="entry name" value="DNAJ HOMOLOG SUBFAMILY C MEMBER 11"/>
    <property type="match status" value="1"/>
</dbReference>
<dbReference type="SUPFAM" id="SSF46565">
    <property type="entry name" value="Chaperone J-domain"/>
    <property type="match status" value="1"/>
</dbReference>
<dbReference type="CDD" id="cd06257">
    <property type="entry name" value="DnaJ"/>
    <property type="match status" value="1"/>
</dbReference>
<gene>
    <name evidence="5" type="ORF">BN1204_018910</name>
</gene>
<dbReference type="Pfam" id="PF00226">
    <property type="entry name" value="DnaJ"/>
    <property type="match status" value="1"/>
</dbReference>
<evidence type="ECO:0000256" key="2">
    <source>
        <dbReference type="SAM" id="MobiDB-lite"/>
    </source>
</evidence>
<dbReference type="PROSITE" id="PS50076">
    <property type="entry name" value="DNAJ_2"/>
    <property type="match status" value="1"/>
</dbReference>
<keyword evidence="3" id="KW-1133">Transmembrane helix</keyword>
<protein>
    <submittedName>
        <fullName evidence="5">DnaJ domain-containing protein, putative</fullName>
    </submittedName>
</protein>
<dbReference type="InterPro" id="IPR024586">
    <property type="entry name" value="DnaJ-like_C11_C"/>
</dbReference>
<evidence type="ECO:0000256" key="1">
    <source>
        <dbReference type="ARBA" id="ARBA00023186"/>
    </source>
</evidence>
<dbReference type="AlphaFoldDB" id="A0A0F7U877"/>
<keyword evidence="1" id="KW-0143">Chaperone</keyword>
<feature type="compositionally biased region" description="Polar residues" evidence="2">
    <location>
        <begin position="1"/>
        <end position="11"/>
    </location>
</feature>
<dbReference type="EMBL" id="LN714480">
    <property type="protein sequence ID" value="CEL66064.1"/>
    <property type="molecule type" value="Genomic_DNA"/>
</dbReference>